<dbReference type="GO" id="GO:0000156">
    <property type="term" value="F:phosphorelay response regulator activity"/>
    <property type="evidence" value="ECO:0007669"/>
    <property type="project" value="InterPro"/>
</dbReference>
<evidence type="ECO:0000256" key="1">
    <source>
        <dbReference type="ARBA" id="ARBA00022490"/>
    </source>
</evidence>
<dbReference type="GO" id="GO:0003677">
    <property type="term" value="F:DNA binding"/>
    <property type="evidence" value="ECO:0007669"/>
    <property type="project" value="InterPro"/>
</dbReference>
<gene>
    <name evidence="5" type="ORF">FNY66_03365</name>
</gene>
<keyword evidence="2" id="KW-0902">Two-component regulatory system</keyword>
<dbReference type="OrthoDB" id="9779387at2"/>
<dbReference type="InterPro" id="IPR007492">
    <property type="entry name" value="LytTR_DNA-bd_dom"/>
</dbReference>
<evidence type="ECO:0000313" key="5">
    <source>
        <dbReference type="EMBL" id="KAA8502179.1"/>
    </source>
</evidence>
<accession>A0A5M9I2T6</accession>
<evidence type="ECO:0000256" key="3">
    <source>
        <dbReference type="ARBA" id="ARBA00023159"/>
    </source>
</evidence>
<organism evidence="5 6">
    <name type="scientific">Mediterraneibacter catenae</name>
    <dbReference type="NCBI Taxonomy" id="2594882"/>
    <lineage>
        <taxon>Bacteria</taxon>
        <taxon>Bacillati</taxon>
        <taxon>Bacillota</taxon>
        <taxon>Clostridia</taxon>
        <taxon>Lachnospirales</taxon>
        <taxon>Lachnospiraceae</taxon>
        <taxon>Mediterraneibacter</taxon>
    </lineage>
</organism>
<dbReference type="AlphaFoldDB" id="A0A5M9I2T6"/>
<dbReference type="Gene3D" id="3.40.50.2300">
    <property type="match status" value="1"/>
</dbReference>
<dbReference type="SMART" id="SM00850">
    <property type="entry name" value="LytTR"/>
    <property type="match status" value="1"/>
</dbReference>
<comment type="caution">
    <text evidence="5">The sequence shown here is derived from an EMBL/GenBank/DDBJ whole genome shotgun (WGS) entry which is preliminary data.</text>
</comment>
<dbReference type="Pfam" id="PF04397">
    <property type="entry name" value="LytTR"/>
    <property type="match status" value="1"/>
</dbReference>
<feature type="domain" description="HTH LytTR-type" evidence="4">
    <location>
        <begin position="100"/>
        <end position="191"/>
    </location>
</feature>
<reference evidence="5" key="1">
    <citation type="submission" date="2019-07" db="EMBL/GenBank/DDBJ databases">
        <authorList>
            <person name="Wongkuna S."/>
            <person name="Scaria J."/>
        </authorList>
    </citation>
    <scope>NUCLEOTIDE SEQUENCE [LARGE SCALE GENOMIC DNA]</scope>
    <source>
        <strain evidence="5">SW178</strain>
    </source>
</reference>
<evidence type="ECO:0000313" key="6">
    <source>
        <dbReference type="Proteomes" id="UP000322025"/>
    </source>
</evidence>
<dbReference type="InterPro" id="IPR011006">
    <property type="entry name" value="CheY-like_superfamily"/>
</dbReference>
<dbReference type="PANTHER" id="PTHR37299:SF3">
    <property type="entry name" value="STAGE 0 SPORULATION PROTEIN A HOMOLOG"/>
    <property type="match status" value="1"/>
</dbReference>
<evidence type="ECO:0000259" key="4">
    <source>
        <dbReference type="PROSITE" id="PS50930"/>
    </source>
</evidence>
<name>A0A5M9I2T6_9FIRM</name>
<dbReference type="SUPFAM" id="SSF52172">
    <property type="entry name" value="CheY-like"/>
    <property type="match status" value="1"/>
</dbReference>
<proteinExistence type="predicted"/>
<dbReference type="Gene3D" id="2.40.50.1020">
    <property type="entry name" value="LytTr DNA-binding domain"/>
    <property type="match status" value="1"/>
</dbReference>
<dbReference type="InterPro" id="IPR046947">
    <property type="entry name" value="LytR-like"/>
</dbReference>
<protein>
    <submittedName>
        <fullName evidence="5">Response regulator transcription factor</fullName>
    </submittedName>
</protein>
<dbReference type="PANTHER" id="PTHR37299">
    <property type="entry name" value="TRANSCRIPTIONAL REGULATOR-RELATED"/>
    <property type="match status" value="1"/>
</dbReference>
<evidence type="ECO:0000256" key="2">
    <source>
        <dbReference type="ARBA" id="ARBA00023012"/>
    </source>
</evidence>
<keyword evidence="6" id="KW-1185">Reference proteome</keyword>
<keyword evidence="1" id="KW-0963">Cytoplasm</keyword>
<dbReference type="Proteomes" id="UP000322025">
    <property type="component" value="Unassembled WGS sequence"/>
</dbReference>
<sequence>MYFLDVDLKNERYTGFTLGQAIRKIDPRGFLIYVTAYGELAFDTFRYKLEALDYIVKEDRESMFRGIRKCLGVIRDRLKEERGEDRQYFTVKFMDTVRHIPVDEILYFETGGKSHRIILHGLKENMDFTGSIQELQKNLSGKFVRVHRSYLANVRMVKLLDIKEKKIVFINGEICPFSQKVKYELMQRINE</sequence>
<keyword evidence="3" id="KW-0010">Activator</keyword>
<dbReference type="EMBL" id="VMSO01000003">
    <property type="protein sequence ID" value="KAA8502179.1"/>
    <property type="molecule type" value="Genomic_DNA"/>
</dbReference>
<dbReference type="PROSITE" id="PS50930">
    <property type="entry name" value="HTH_LYTTR"/>
    <property type="match status" value="1"/>
</dbReference>